<proteinExistence type="predicted"/>
<accession>A0A2N9JG16</accession>
<dbReference type="EMBL" id="LT985188">
    <property type="protein sequence ID" value="SPD87054.1"/>
    <property type="molecule type" value="Genomic_DNA"/>
</dbReference>
<dbReference type="RefSeq" id="WP_231935610.1">
    <property type="nucleotide sequence ID" value="NZ_BAAAGO010000023.1"/>
</dbReference>
<sequence>MATDAGDVLTYTRVVAERTATPVRSPVATIEVDYIDVPLMAADVAQTGLGD</sequence>
<organism evidence="1 2">
    <name type="scientific">Micropruina glycogenica</name>
    <dbReference type="NCBI Taxonomy" id="75385"/>
    <lineage>
        <taxon>Bacteria</taxon>
        <taxon>Bacillati</taxon>
        <taxon>Actinomycetota</taxon>
        <taxon>Actinomycetes</taxon>
        <taxon>Propionibacteriales</taxon>
        <taxon>Nocardioidaceae</taxon>
        <taxon>Micropruina</taxon>
    </lineage>
</organism>
<protein>
    <submittedName>
        <fullName evidence="1">Uncharacterized protein</fullName>
    </submittedName>
</protein>
<dbReference type="KEGG" id="mgg:MPLG2_2024"/>
<keyword evidence="2" id="KW-1185">Reference proteome</keyword>
<evidence type="ECO:0000313" key="2">
    <source>
        <dbReference type="Proteomes" id="UP000238164"/>
    </source>
</evidence>
<dbReference type="Proteomes" id="UP000238164">
    <property type="component" value="Chromosome 1"/>
</dbReference>
<evidence type="ECO:0000313" key="1">
    <source>
        <dbReference type="EMBL" id="SPD87054.1"/>
    </source>
</evidence>
<name>A0A2N9JG16_9ACTN</name>
<gene>
    <name evidence="1" type="ORF">MPLG2_2024</name>
</gene>
<reference evidence="1 2" key="1">
    <citation type="submission" date="2018-02" db="EMBL/GenBank/DDBJ databases">
        <authorList>
            <person name="Cohen D.B."/>
            <person name="Kent A.D."/>
        </authorList>
    </citation>
    <scope>NUCLEOTIDE SEQUENCE [LARGE SCALE GENOMIC DNA]</scope>
    <source>
        <strain evidence="1">1</strain>
    </source>
</reference>
<dbReference type="AlphaFoldDB" id="A0A2N9JG16"/>